<reference evidence="11 12" key="1">
    <citation type="submission" date="2019-09" db="EMBL/GenBank/DDBJ databases">
        <title>A chromosome-level genome assembly of the Chinese tupelo Nyssa sinensis.</title>
        <authorList>
            <person name="Yang X."/>
            <person name="Kang M."/>
            <person name="Yang Y."/>
            <person name="Xiong H."/>
            <person name="Wang M."/>
            <person name="Zhang Z."/>
            <person name="Wang Z."/>
            <person name="Wu H."/>
            <person name="Ma T."/>
            <person name="Liu J."/>
            <person name="Xi Z."/>
        </authorList>
    </citation>
    <scope>NUCLEOTIDE SEQUENCE [LARGE SCALE GENOMIC DNA]</scope>
    <source>
        <strain evidence="11">J267</strain>
        <tissue evidence="11">Leaf</tissue>
    </source>
</reference>
<dbReference type="Proteomes" id="UP000325577">
    <property type="component" value="Linkage Group LG3"/>
</dbReference>
<evidence type="ECO:0000256" key="5">
    <source>
        <dbReference type="ARBA" id="ARBA00022801"/>
    </source>
</evidence>
<evidence type="ECO:0000259" key="10">
    <source>
        <dbReference type="Pfam" id="PF08696"/>
    </source>
</evidence>
<dbReference type="Pfam" id="PF08696">
    <property type="entry name" value="Dna2"/>
    <property type="match status" value="2"/>
</dbReference>
<evidence type="ECO:0000256" key="9">
    <source>
        <dbReference type="ARBA" id="ARBA00023014"/>
    </source>
</evidence>
<dbReference type="GO" id="GO:0046872">
    <property type="term" value="F:metal ion binding"/>
    <property type="evidence" value="ECO:0007669"/>
    <property type="project" value="UniProtKB-KW"/>
</dbReference>
<evidence type="ECO:0000313" key="11">
    <source>
        <dbReference type="EMBL" id="KAA8525631.1"/>
    </source>
</evidence>
<evidence type="ECO:0000256" key="2">
    <source>
        <dbReference type="ARBA" id="ARBA00022722"/>
    </source>
</evidence>
<dbReference type="GO" id="GO:0016787">
    <property type="term" value="F:hydrolase activity"/>
    <property type="evidence" value="ECO:0007669"/>
    <property type="project" value="UniProtKB-KW"/>
</dbReference>
<dbReference type="GO" id="GO:0051536">
    <property type="term" value="F:iron-sulfur cluster binding"/>
    <property type="evidence" value="ECO:0007669"/>
    <property type="project" value="UniProtKB-KW"/>
</dbReference>
<feature type="domain" description="DNA replication factor Dna2 N-terminal" evidence="10">
    <location>
        <begin position="61"/>
        <end position="129"/>
    </location>
</feature>
<dbReference type="AlphaFoldDB" id="A0A5J5A873"/>
<keyword evidence="8" id="KW-0408">Iron</keyword>
<evidence type="ECO:0000256" key="3">
    <source>
        <dbReference type="ARBA" id="ARBA00022723"/>
    </source>
</evidence>
<keyword evidence="4" id="KW-0547">Nucleotide-binding</keyword>
<dbReference type="InterPro" id="IPR014808">
    <property type="entry name" value="DNA_replication_fac_Dna2_N"/>
</dbReference>
<keyword evidence="12" id="KW-1185">Reference proteome</keyword>
<keyword evidence="7" id="KW-0067">ATP-binding</keyword>
<accession>A0A5J5A873</accession>
<dbReference type="OrthoDB" id="568486at2759"/>
<evidence type="ECO:0000313" key="12">
    <source>
        <dbReference type="Proteomes" id="UP000325577"/>
    </source>
</evidence>
<feature type="domain" description="DNA replication factor Dna2 N-terminal" evidence="10">
    <location>
        <begin position="132"/>
        <end position="156"/>
    </location>
</feature>
<dbReference type="GO" id="GO:0004518">
    <property type="term" value="F:nuclease activity"/>
    <property type="evidence" value="ECO:0007669"/>
    <property type="project" value="UniProtKB-KW"/>
</dbReference>
<protein>
    <recommendedName>
        <fullName evidence="10">DNA replication factor Dna2 N-terminal domain-containing protein</fullName>
    </recommendedName>
</protein>
<keyword evidence="3" id="KW-0479">Metal-binding</keyword>
<gene>
    <name evidence="11" type="ORF">F0562_007487</name>
</gene>
<dbReference type="InterPro" id="IPR051827">
    <property type="entry name" value="Cas4_exonuclease"/>
</dbReference>
<evidence type="ECO:0000256" key="1">
    <source>
        <dbReference type="ARBA" id="ARBA00001966"/>
    </source>
</evidence>
<evidence type="ECO:0000256" key="4">
    <source>
        <dbReference type="ARBA" id="ARBA00022741"/>
    </source>
</evidence>
<dbReference type="PANTHER" id="PTHR36531">
    <property type="entry name" value="CRISPR-ASSOCIATED EXONUCLEASE CAS4"/>
    <property type="match status" value="1"/>
</dbReference>
<proteinExistence type="predicted"/>
<sequence>MAPSLDALSSCLLRFYSVIAPGDTIYVIGEFDDQGKCNVNCDENFLIIHPDILMSGTRVAATLIGTLLHQIFQAGLMREIPTKEFLEEYARIVLHKNVPSLYACAVHETDMHKTLIEAIPRILNWILLFRDSEVVDIEEMAWAPKYGLKGMIDASV</sequence>
<dbReference type="EMBL" id="CM018046">
    <property type="protein sequence ID" value="KAA8525631.1"/>
    <property type="molecule type" value="Genomic_DNA"/>
</dbReference>
<name>A0A5J5A873_9ASTE</name>
<organism evidence="11 12">
    <name type="scientific">Nyssa sinensis</name>
    <dbReference type="NCBI Taxonomy" id="561372"/>
    <lineage>
        <taxon>Eukaryota</taxon>
        <taxon>Viridiplantae</taxon>
        <taxon>Streptophyta</taxon>
        <taxon>Embryophyta</taxon>
        <taxon>Tracheophyta</taxon>
        <taxon>Spermatophyta</taxon>
        <taxon>Magnoliopsida</taxon>
        <taxon>eudicotyledons</taxon>
        <taxon>Gunneridae</taxon>
        <taxon>Pentapetalae</taxon>
        <taxon>asterids</taxon>
        <taxon>Cornales</taxon>
        <taxon>Nyssaceae</taxon>
        <taxon>Nyssa</taxon>
    </lineage>
</organism>
<dbReference type="GO" id="GO:0004386">
    <property type="term" value="F:helicase activity"/>
    <property type="evidence" value="ECO:0007669"/>
    <property type="project" value="UniProtKB-KW"/>
</dbReference>
<keyword evidence="5" id="KW-0378">Hydrolase</keyword>
<dbReference type="GO" id="GO:0005524">
    <property type="term" value="F:ATP binding"/>
    <property type="evidence" value="ECO:0007669"/>
    <property type="project" value="UniProtKB-KW"/>
</dbReference>
<keyword evidence="6" id="KW-0347">Helicase</keyword>
<keyword evidence="9" id="KW-0411">Iron-sulfur</keyword>
<keyword evidence="2" id="KW-0540">Nuclease</keyword>
<dbReference type="PANTHER" id="PTHR36531:SF6">
    <property type="entry name" value="DNA REPLICATION ATP-DEPENDENT HELICASE_NUCLEASE DNA2"/>
    <property type="match status" value="1"/>
</dbReference>
<evidence type="ECO:0000256" key="6">
    <source>
        <dbReference type="ARBA" id="ARBA00022806"/>
    </source>
</evidence>
<evidence type="ECO:0000256" key="8">
    <source>
        <dbReference type="ARBA" id="ARBA00023004"/>
    </source>
</evidence>
<evidence type="ECO:0000256" key="7">
    <source>
        <dbReference type="ARBA" id="ARBA00022840"/>
    </source>
</evidence>
<comment type="cofactor">
    <cofactor evidence="1">
        <name>[4Fe-4S] cluster</name>
        <dbReference type="ChEBI" id="CHEBI:49883"/>
    </cofactor>
</comment>